<dbReference type="Proteomes" id="UP000460558">
    <property type="component" value="Unassembled WGS sequence"/>
</dbReference>
<feature type="region of interest" description="Disordered" evidence="1">
    <location>
        <begin position="1"/>
        <end position="80"/>
    </location>
</feature>
<comment type="caution">
    <text evidence="2">The sequence shown here is derived from an EMBL/GenBank/DDBJ whole genome shotgun (WGS) entry which is preliminary data.</text>
</comment>
<sequence>MTSPWIFCSPPSRPSRLSPGWRAPAAVARSPSGSDCSPRRAGSISTSPRPNSTAPPPSPHPHPPPYPYLSTAPPHPPPTR</sequence>
<feature type="compositionally biased region" description="Pro residues" evidence="1">
    <location>
        <begin position="53"/>
        <end position="80"/>
    </location>
</feature>
<evidence type="ECO:0000313" key="2">
    <source>
        <dbReference type="EMBL" id="MQS36496.1"/>
    </source>
</evidence>
<proteinExistence type="predicted"/>
<evidence type="ECO:0000313" key="3">
    <source>
        <dbReference type="Proteomes" id="UP000460558"/>
    </source>
</evidence>
<protein>
    <submittedName>
        <fullName evidence="2">Uncharacterized protein</fullName>
    </submittedName>
</protein>
<name>A0ABW9NT83_9ACTN</name>
<reference evidence="2 3" key="1">
    <citation type="submission" date="2019-06" db="EMBL/GenBank/DDBJ databases">
        <title>Comparative genomics and metabolomics analyses of clavulanic acid producing Streptomyces species provides insight into specialized metabolism and evolution of beta-lactam biosynthetic gene clusters.</title>
        <authorList>
            <person name="Moore M.A."/>
            <person name="Cruz-Morales P."/>
            <person name="Barona Gomez F."/>
            <person name="Kapil T."/>
        </authorList>
    </citation>
    <scope>NUCLEOTIDE SEQUENCE [LARGE SCALE GENOMIC DNA]</scope>
    <source>
        <strain evidence="2 3">T-272</strain>
    </source>
</reference>
<dbReference type="EMBL" id="VDEQ01000136">
    <property type="protein sequence ID" value="MQS36496.1"/>
    <property type="molecule type" value="Genomic_DNA"/>
</dbReference>
<gene>
    <name evidence="2" type="ORF">FFZ77_13015</name>
</gene>
<evidence type="ECO:0000256" key="1">
    <source>
        <dbReference type="SAM" id="MobiDB-lite"/>
    </source>
</evidence>
<organism evidence="2 3">
    <name type="scientific">Streptomyces katsurahamanus</name>
    <dbReference type="NCBI Taxonomy" id="2577098"/>
    <lineage>
        <taxon>Bacteria</taxon>
        <taxon>Bacillati</taxon>
        <taxon>Actinomycetota</taxon>
        <taxon>Actinomycetes</taxon>
        <taxon>Kitasatosporales</taxon>
        <taxon>Streptomycetaceae</taxon>
        <taxon>Streptomyces</taxon>
    </lineage>
</organism>
<keyword evidence="3" id="KW-1185">Reference proteome</keyword>
<accession>A0ABW9NT83</accession>